<keyword evidence="4 5" id="KW-0472">Membrane</keyword>
<proteinExistence type="predicted"/>
<evidence type="ECO:0000256" key="4">
    <source>
        <dbReference type="ARBA" id="ARBA00023136"/>
    </source>
</evidence>
<comment type="subcellular location">
    <subcellularLocation>
        <location evidence="1">Membrane</location>
        <topology evidence="1">Multi-pass membrane protein</topology>
    </subcellularLocation>
</comment>
<evidence type="ECO:0000256" key="3">
    <source>
        <dbReference type="ARBA" id="ARBA00022989"/>
    </source>
</evidence>
<feature type="transmembrane region" description="Helical" evidence="5">
    <location>
        <begin position="40"/>
        <end position="62"/>
    </location>
</feature>
<keyword evidence="3 5" id="KW-1133">Transmembrane helix</keyword>
<evidence type="ECO:0000256" key="5">
    <source>
        <dbReference type="SAM" id="Phobius"/>
    </source>
</evidence>
<dbReference type="PANTHER" id="PTHR23503">
    <property type="entry name" value="SOLUTE CARRIER FAMILY 2"/>
    <property type="match status" value="1"/>
</dbReference>
<feature type="transmembrane region" description="Helical" evidence="5">
    <location>
        <begin position="6"/>
        <end position="28"/>
    </location>
</feature>
<evidence type="ECO:0000313" key="7">
    <source>
        <dbReference type="EMBL" id="VDO20412.1"/>
    </source>
</evidence>
<sequence>MSESDLTLVWSTIAGSLFVGAAFGAYVMSKILETHGPKHGILCSALVLVLATPLAGISHLVASPELFVLSRMFSGIGVGMGTTAQGVFLTEISPGTSFTILI</sequence>
<dbReference type="PROSITE" id="PS50850">
    <property type="entry name" value="MFS"/>
    <property type="match status" value="1"/>
</dbReference>
<reference evidence="7" key="1">
    <citation type="submission" date="2018-11" db="EMBL/GenBank/DDBJ databases">
        <authorList>
            <consortium name="Pathogen Informatics"/>
        </authorList>
    </citation>
    <scope>NUCLEOTIDE SEQUENCE [LARGE SCALE GENOMIC DNA]</scope>
</reference>
<dbReference type="GO" id="GO:0016020">
    <property type="term" value="C:membrane"/>
    <property type="evidence" value="ECO:0007669"/>
    <property type="project" value="UniProtKB-SubCell"/>
</dbReference>
<dbReference type="PANTHER" id="PTHR23503:SF106">
    <property type="entry name" value="MAJOR FACILITATOR SUPERFAMILY (MFS) PROFILE DOMAIN-CONTAINING PROTEIN"/>
    <property type="match status" value="1"/>
</dbReference>
<dbReference type="InterPro" id="IPR045263">
    <property type="entry name" value="GLUT"/>
</dbReference>
<dbReference type="InterPro" id="IPR020846">
    <property type="entry name" value="MFS_dom"/>
</dbReference>
<feature type="domain" description="Major facilitator superfamily (MFS) profile" evidence="6">
    <location>
        <begin position="1"/>
        <end position="102"/>
    </location>
</feature>
<keyword evidence="2 5" id="KW-0812">Transmembrane</keyword>
<evidence type="ECO:0000259" key="6">
    <source>
        <dbReference type="PROSITE" id="PS50850"/>
    </source>
</evidence>
<name>A0A3P7WS39_HELPZ</name>
<dbReference type="EMBL" id="UZAH01001924">
    <property type="protein sequence ID" value="VDO20412.1"/>
    <property type="molecule type" value="Genomic_DNA"/>
</dbReference>
<dbReference type="OrthoDB" id="4540492at2759"/>
<evidence type="ECO:0000256" key="2">
    <source>
        <dbReference type="ARBA" id="ARBA00022692"/>
    </source>
</evidence>
<accession>A0A3P7WS39</accession>
<protein>
    <recommendedName>
        <fullName evidence="6">Major facilitator superfamily (MFS) profile domain-containing protein</fullName>
    </recommendedName>
</protein>
<dbReference type="InterPro" id="IPR005828">
    <property type="entry name" value="MFS_sugar_transport-like"/>
</dbReference>
<dbReference type="SUPFAM" id="SSF103473">
    <property type="entry name" value="MFS general substrate transporter"/>
    <property type="match status" value="1"/>
</dbReference>
<dbReference type="Pfam" id="PF00083">
    <property type="entry name" value="Sugar_tr"/>
    <property type="match status" value="1"/>
</dbReference>
<dbReference type="AlphaFoldDB" id="A0A3P7WS39"/>
<dbReference type="InterPro" id="IPR036259">
    <property type="entry name" value="MFS_trans_sf"/>
</dbReference>
<dbReference type="Gene3D" id="1.20.1250.20">
    <property type="entry name" value="MFS general substrate transporter like domains"/>
    <property type="match status" value="1"/>
</dbReference>
<organism evidence="7">
    <name type="scientific">Heligmosomoides polygyrus</name>
    <name type="common">Parasitic roundworm</name>
    <dbReference type="NCBI Taxonomy" id="6339"/>
    <lineage>
        <taxon>Eukaryota</taxon>
        <taxon>Metazoa</taxon>
        <taxon>Ecdysozoa</taxon>
        <taxon>Nematoda</taxon>
        <taxon>Chromadorea</taxon>
        <taxon>Rhabditida</taxon>
        <taxon>Rhabditina</taxon>
        <taxon>Rhabditomorpha</taxon>
        <taxon>Strongyloidea</taxon>
        <taxon>Heligmosomidae</taxon>
        <taxon>Heligmosomoides</taxon>
    </lineage>
</organism>
<dbReference type="GO" id="GO:0015149">
    <property type="term" value="F:hexose transmembrane transporter activity"/>
    <property type="evidence" value="ECO:0007669"/>
    <property type="project" value="TreeGrafter"/>
</dbReference>
<evidence type="ECO:0000256" key="1">
    <source>
        <dbReference type="ARBA" id="ARBA00004141"/>
    </source>
</evidence>
<gene>
    <name evidence="7" type="ORF">HPBE_LOCUS1641</name>
</gene>